<evidence type="ECO:0000313" key="7">
    <source>
        <dbReference type="EMBL" id="KAG2449716.1"/>
    </source>
</evidence>
<evidence type="ECO:0000256" key="1">
    <source>
        <dbReference type="ARBA" id="ARBA00007265"/>
    </source>
</evidence>
<dbReference type="SUPFAM" id="SSF81301">
    <property type="entry name" value="Nucleotidyltransferase"/>
    <property type="match status" value="1"/>
</dbReference>
<dbReference type="GO" id="GO:0052927">
    <property type="term" value="F:CC tRNA cytidylyltransferase activity"/>
    <property type="evidence" value="ECO:0007669"/>
    <property type="project" value="TreeGrafter"/>
</dbReference>
<dbReference type="OrthoDB" id="445712at2759"/>
<dbReference type="PANTHER" id="PTHR13734">
    <property type="entry name" value="TRNA-NUCLEOTIDYLTRANSFERASE"/>
    <property type="match status" value="1"/>
</dbReference>
<keyword evidence="3 4" id="KW-0694">RNA-binding</keyword>
<proteinExistence type="inferred from homology"/>
<dbReference type="Gene3D" id="3.30.460.10">
    <property type="entry name" value="Beta Polymerase, domain 2"/>
    <property type="match status" value="1"/>
</dbReference>
<dbReference type="InterPro" id="IPR043519">
    <property type="entry name" value="NT_sf"/>
</dbReference>
<dbReference type="Pfam" id="PF01743">
    <property type="entry name" value="PolyA_pol"/>
    <property type="match status" value="1"/>
</dbReference>
<reference evidence="7" key="1">
    <citation type="journal article" date="2020" name="bioRxiv">
        <title>Comparative genomics of Chlamydomonas.</title>
        <authorList>
            <person name="Craig R.J."/>
            <person name="Hasan A.R."/>
            <person name="Ness R.W."/>
            <person name="Keightley P.D."/>
        </authorList>
    </citation>
    <scope>NUCLEOTIDE SEQUENCE</scope>
    <source>
        <strain evidence="7">CCAP 11/173</strain>
    </source>
</reference>
<dbReference type="EMBL" id="JAEHOD010000013">
    <property type="protein sequence ID" value="KAG2449716.1"/>
    <property type="molecule type" value="Genomic_DNA"/>
</dbReference>
<dbReference type="FunFam" id="3.30.460.10:FF:000019">
    <property type="entry name" value="tRNA nucleotidyltransferase cca2"/>
    <property type="match status" value="1"/>
</dbReference>
<name>A0A835WML1_9CHLO</name>
<evidence type="ECO:0000256" key="4">
    <source>
        <dbReference type="RuleBase" id="RU003953"/>
    </source>
</evidence>
<dbReference type="Proteomes" id="UP000613740">
    <property type="component" value="Unassembled WGS sequence"/>
</dbReference>
<organism evidence="7 8">
    <name type="scientific">Chlamydomonas schloesseri</name>
    <dbReference type="NCBI Taxonomy" id="2026947"/>
    <lineage>
        <taxon>Eukaryota</taxon>
        <taxon>Viridiplantae</taxon>
        <taxon>Chlorophyta</taxon>
        <taxon>core chlorophytes</taxon>
        <taxon>Chlorophyceae</taxon>
        <taxon>CS clade</taxon>
        <taxon>Chlamydomonadales</taxon>
        <taxon>Chlamydomonadaceae</taxon>
        <taxon>Chlamydomonas</taxon>
    </lineage>
</organism>
<feature type="region of interest" description="Disordered" evidence="5">
    <location>
        <begin position="13"/>
        <end position="50"/>
    </location>
</feature>
<comment type="similarity">
    <text evidence="1 4">Belongs to the tRNA nucleotidyltransferase/poly(A) polymerase family.</text>
</comment>
<dbReference type="GO" id="GO:0005739">
    <property type="term" value="C:mitochondrion"/>
    <property type="evidence" value="ECO:0007669"/>
    <property type="project" value="UniProtKB-ARBA"/>
</dbReference>
<dbReference type="InterPro" id="IPR002646">
    <property type="entry name" value="PolA_pol_head_dom"/>
</dbReference>
<dbReference type="AlphaFoldDB" id="A0A835WML1"/>
<protein>
    <recommendedName>
        <fullName evidence="6">Poly A polymerase head domain-containing protein</fullName>
    </recommendedName>
</protein>
<dbReference type="PANTHER" id="PTHR13734:SF5">
    <property type="entry name" value="CCA TRNA NUCLEOTIDYLTRANSFERASE, MITOCHONDRIAL"/>
    <property type="match status" value="1"/>
</dbReference>
<evidence type="ECO:0000259" key="6">
    <source>
        <dbReference type="Pfam" id="PF01743"/>
    </source>
</evidence>
<evidence type="ECO:0000256" key="2">
    <source>
        <dbReference type="ARBA" id="ARBA00022679"/>
    </source>
</evidence>
<dbReference type="GO" id="GO:0003723">
    <property type="term" value="F:RNA binding"/>
    <property type="evidence" value="ECO:0007669"/>
    <property type="project" value="UniProtKB-KW"/>
</dbReference>
<dbReference type="CDD" id="cd05398">
    <property type="entry name" value="NT_ClassII-CCAase"/>
    <property type="match status" value="1"/>
</dbReference>
<evidence type="ECO:0000256" key="5">
    <source>
        <dbReference type="SAM" id="MobiDB-lite"/>
    </source>
</evidence>
<feature type="domain" description="Poly A polymerase head" evidence="6">
    <location>
        <begin position="159"/>
        <end position="297"/>
    </location>
</feature>
<dbReference type="Gene3D" id="1.10.3090.10">
    <property type="entry name" value="cca-adding enzyme, domain 2"/>
    <property type="match status" value="1"/>
</dbReference>
<sequence length="359" mass="37932">MAVLSALQRSPCQLPRRLTPGPSAVSPATRAVATAQQPLASSASAEPGDRRARSCSAAAAAGNSVTTRSATGCISLAAVPAARLRPAFPGRLFTLSSRYLMSTNDSAAATGAAATAGAGAGVVDPMDVRDTIQLTDKEREIFDTLLAAVRQAGSGTTLRCAGGWVRDKLLGRGSDDIDIALDDCLGKDFAELVNEFLKSQGREARHAAVIHSNPDQSKHLETARMKIGEVWLDLVNLRSETYAADSRIPTMTFGTPQQDALRRDFTINALFYNISAGGVVEDLTGRGLQDLRDGLIRTPLPPMETFLDDPLRVLRAVRFGTRFGFQLHPDILEAAASEQVRAAAGGELGGGGAWGCHVH</sequence>
<keyword evidence="2 4" id="KW-0808">Transferase</keyword>
<keyword evidence="8" id="KW-1185">Reference proteome</keyword>
<dbReference type="GO" id="GO:0001680">
    <property type="term" value="P:tRNA 3'-terminal CCA addition"/>
    <property type="evidence" value="ECO:0007669"/>
    <property type="project" value="UniProtKB-ARBA"/>
</dbReference>
<comment type="caution">
    <text evidence="7">The sequence shown here is derived from an EMBL/GenBank/DDBJ whole genome shotgun (WGS) entry which is preliminary data.</text>
</comment>
<feature type="compositionally biased region" description="Polar residues" evidence="5">
    <location>
        <begin position="34"/>
        <end position="44"/>
    </location>
</feature>
<dbReference type="GO" id="GO:0052929">
    <property type="term" value="F:ATP:3'-cytidine-cytidine-tRNA adenylyltransferase activity"/>
    <property type="evidence" value="ECO:0007669"/>
    <property type="project" value="TreeGrafter"/>
</dbReference>
<gene>
    <name evidence="7" type="ORF">HYH02_005243</name>
</gene>
<evidence type="ECO:0000256" key="3">
    <source>
        <dbReference type="ARBA" id="ARBA00022884"/>
    </source>
</evidence>
<dbReference type="SUPFAM" id="SSF81891">
    <property type="entry name" value="Poly A polymerase C-terminal region-like"/>
    <property type="match status" value="1"/>
</dbReference>
<evidence type="ECO:0000313" key="8">
    <source>
        <dbReference type="Proteomes" id="UP000613740"/>
    </source>
</evidence>
<accession>A0A835WML1</accession>